<dbReference type="Gene3D" id="2.160.10.10">
    <property type="entry name" value="Hexapeptide repeat proteins"/>
    <property type="match status" value="1"/>
</dbReference>
<accession>I4YNS5</accession>
<dbReference type="RefSeq" id="WP_009494076.1">
    <property type="nucleotide sequence ID" value="NZ_CP141049.1"/>
</dbReference>
<dbReference type="EMBL" id="JH660647">
    <property type="protein sequence ID" value="EIM25617.1"/>
    <property type="molecule type" value="Genomic_DNA"/>
</dbReference>
<evidence type="ECO:0000313" key="1">
    <source>
        <dbReference type="EMBL" id="EIM25617.1"/>
    </source>
</evidence>
<organism evidence="1 2">
    <name type="scientific">Microvirga lotononidis</name>
    <dbReference type="NCBI Taxonomy" id="864069"/>
    <lineage>
        <taxon>Bacteria</taxon>
        <taxon>Pseudomonadati</taxon>
        <taxon>Pseudomonadota</taxon>
        <taxon>Alphaproteobacteria</taxon>
        <taxon>Hyphomicrobiales</taxon>
        <taxon>Methylobacteriaceae</taxon>
        <taxon>Microvirga</taxon>
    </lineage>
</organism>
<gene>
    <name evidence="1" type="ORF">MicloDRAFT_00063440</name>
</gene>
<proteinExistence type="predicted"/>
<protein>
    <submittedName>
        <fullName evidence="1">Uncharacterized protein</fullName>
    </submittedName>
</protein>
<name>I4YNS5_9HYPH</name>
<dbReference type="PATRIC" id="fig|864069.3.peg.6792"/>
<keyword evidence="2" id="KW-1185">Reference proteome</keyword>
<dbReference type="Proteomes" id="UP000003947">
    <property type="component" value="Unassembled WGS sequence"/>
</dbReference>
<dbReference type="InterPro" id="IPR011004">
    <property type="entry name" value="Trimer_LpxA-like_sf"/>
</dbReference>
<dbReference type="SUPFAM" id="SSF51161">
    <property type="entry name" value="Trimeric LpxA-like enzymes"/>
    <property type="match status" value="1"/>
</dbReference>
<dbReference type="HOGENOM" id="CLU_180787_0_0_5"/>
<sequence length="69" mass="7145">MNLEAGSILANHRNELPDPTIVILYEGTSIETGALKFGAIVGDGCRIGSNAVLAPGTILPAKTVVQRLS</sequence>
<evidence type="ECO:0000313" key="2">
    <source>
        <dbReference type="Proteomes" id="UP000003947"/>
    </source>
</evidence>
<dbReference type="STRING" id="864069.MicloDRAFT_00063440"/>
<dbReference type="eggNOG" id="COG1207">
    <property type="taxonomic scope" value="Bacteria"/>
</dbReference>
<dbReference type="AlphaFoldDB" id="I4YNS5"/>
<reference evidence="1 2" key="1">
    <citation type="submission" date="2012-02" db="EMBL/GenBank/DDBJ databases">
        <title>Improved High-Quality Draft sequence of Microvirga sp. WSM3557.</title>
        <authorList>
            <consortium name="US DOE Joint Genome Institute"/>
            <person name="Lucas S."/>
            <person name="Han J."/>
            <person name="Lapidus A."/>
            <person name="Cheng J.-F."/>
            <person name="Goodwin L."/>
            <person name="Pitluck S."/>
            <person name="Peters L."/>
            <person name="Zhang X."/>
            <person name="Detter J.C."/>
            <person name="Han C."/>
            <person name="Tapia R."/>
            <person name="Land M."/>
            <person name="Hauser L."/>
            <person name="Kyrpides N."/>
            <person name="Ivanova N."/>
            <person name="Pagani I."/>
            <person name="Brau L."/>
            <person name="Yates R."/>
            <person name="O'Hara G."/>
            <person name="Rui T."/>
            <person name="Howieson J."/>
            <person name="Reeve W."/>
            <person name="Woyke T."/>
        </authorList>
    </citation>
    <scope>NUCLEOTIDE SEQUENCE [LARGE SCALE GENOMIC DNA]</scope>
    <source>
        <strain evidence="1 2">WSM3557</strain>
    </source>
</reference>